<evidence type="ECO:0000313" key="8">
    <source>
        <dbReference type="Proteomes" id="UP000318483"/>
    </source>
</evidence>
<keyword evidence="8" id="KW-1185">Reference proteome</keyword>
<keyword evidence="1 4" id="KW-0547">Nucleotide-binding</keyword>
<dbReference type="EMBL" id="CP042261">
    <property type="protein sequence ID" value="QDY68271.1"/>
    <property type="molecule type" value="Genomic_DNA"/>
</dbReference>
<dbReference type="Pfam" id="PF03668">
    <property type="entry name" value="RapZ-like_N"/>
    <property type="match status" value="1"/>
</dbReference>
<dbReference type="Proteomes" id="UP000318483">
    <property type="component" value="Chromosome"/>
</dbReference>
<dbReference type="Pfam" id="PF22740">
    <property type="entry name" value="PapZ_C"/>
    <property type="match status" value="1"/>
</dbReference>
<dbReference type="AlphaFoldDB" id="A0A5B8ITQ1"/>
<dbReference type="NCBIfam" id="NF003828">
    <property type="entry name" value="PRK05416.1"/>
    <property type="match status" value="1"/>
</dbReference>
<gene>
    <name evidence="7" type="primary">rapZ</name>
    <name evidence="7" type="ORF">FPZ52_00645</name>
</gene>
<dbReference type="RefSeq" id="WP_146362736.1">
    <property type="nucleotide sequence ID" value="NZ_CP042261.1"/>
</dbReference>
<keyword evidence="3 4" id="KW-0342">GTP-binding</keyword>
<dbReference type="Gene3D" id="3.40.50.300">
    <property type="entry name" value="P-loop containing nucleotide triphosphate hydrolases"/>
    <property type="match status" value="1"/>
</dbReference>
<dbReference type="PANTHER" id="PTHR30448">
    <property type="entry name" value="RNASE ADAPTER PROTEIN RAPZ"/>
    <property type="match status" value="1"/>
</dbReference>
<accession>A0A5B8ITQ1</accession>
<dbReference type="InterPro" id="IPR005337">
    <property type="entry name" value="RapZ-like"/>
</dbReference>
<reference evidence="7 8" key="1">
    <citation type="submission" date="2019-07" db="EMBL/GenBank/DDBJ databases">
        <title>Litoreibacter alkalisoli sp. nov., isolated from saline-alkaline soil.</title>
        <authorList>
            <person name="Wang S."/>
            <person name="Xu L."/>
            <person name="Xing Y.-T."/>
            <person name="Sun J.-Q."/>
        </authorList>
    </citation>
    <scope>NUCLEOTIDE SEQUENCE [LARGE SCALE GENOMIC DNA]</scope>
    <source>
        <strain evidence="7 8">LN3S51</strain>
    </source>
</reference>
<name>A0A5B8ITQ1_9RHOB</name>
<dbReference type="GO" id="GO:0005524">
    <property type="term" value="F:ATP binding"/>
    <property type="evidence" value="ECO:0007669"/>
    <property type="project" value="UniProtKB-UniRule"/>
</dbReference>
<feature type="binding site" evidence="4">
    <location>
        <begin position="20"/>
        <end position="27"/>
    </location>
    <ligand>
        <name>ATP</name>
        <dbReference type="ChEBI" id="CHEBI:30616"/>
    </ligand>
</feature>
<dbReference type="HAMAP" id="MF_00636">
    <property type="entry name" value="RapZ_like"/>
    <property type="match status" value="1"/>
</dbReference>
<protein>
    <submittedName>
        <fullName evidence="7">RNase adapter RapZ</fullName>
    </submittedName>
</protein>
<dbReference type="PIRSF" id="PIRSF005052">
    <property type="entry name" value="P-loopkin"/>
    <property type="match status" value="1"/>
</dbReference>
<dbReference type="OrthoDB" id="9784461at2"/>
<evidence type="ECO:0000256" key="1">
    <source>
        <dbReference type="ARBA" id="ARBA00022741"/>
    </source>
</evidence>
<feature type="domain" description="RapZ-like N-terminal" evidence="5">
    <location>
        <begin position="14"/>
        <end position="166"/>
    </location>
</feature>
<dbReference type="InterPro" id="IPR053930">
    <property type="entry name" value="RapZ-like_N"/>
</dbReference>
<dbReference type="SUPFAM" id="SSF52540">
    <property type="entry name" value="P-loop containing nucleoside triphosphate hydrolases"/>
    <property type="match status" value="1"/>
</dbReference>
<dbReference type="PANTHER" id="PTHR30448:SF0">
    <property type="entry name" value="RNASE ADAPTER PROTEIN RAPZ"/>
    <property type="match status" value="1"/>
</dbReference>
<proteinExistence type="inferred from homology"/>
<organism evidence="7 8">
    <name type="scientific">Qingshengfaniella alkalisoli</name>
    <dbReference type="NCBI Taxonomy" id="2599296"/>
    <lineage>
        <taxon>Bacteria</taxon>
        <taxon>Pseudomonadati</taxon>
        <taxon>Pseudomonadota</taxon>
        <taxon>Alphaproteobacteria</taxon>
        <taxon>Rhodobacterales</taxon>
        <taxon>Paracoccaceae</taxon>
        <taxon>Qingshengfaniella</taxon>
    </lineage>
</organism>
<feature type="domain" description="RapZ C-terminal" evidence="6">
    <location>
        <begin position="173"/>
        <end position="291"/>
    </location>
</feature>
<dbReference type="InterPro" id="IPR053931">
    <property type="entry name" value="RapZ_C"/>
</dbReference>
<keyword evidence="2 4" id="KW-0067">ATP-binding</keyword>
<evidence type="ECO:0000259" key="6">
    <source>
        <dbReference type="Pfam" id="PF22740"/>
    </source>
</evidence>
<evidence type="ECO:0000256" key="3">
    <source>
        <dbReference type="ARBA" id="ARBA00023134"/>
    </source>
</evidence>
<dbReference type="InterPro" id="IPR027417">
    <property type="entry name" value="P-loop_NTPase"/>
</dbReference>
<feature type="binding site" evidence="4">
    <location>
        <begin position="67"/>
        <end position="70"/>
    </location>
    <ligand>
        <name>GTP</name>
        <dbReference type="ChEBI" id="CHEBI:37565"/>
    </ligand>
</feature>
<evidence type="ECO:0000259" key="5">
    <source>
        <dbReference type="Pfam" id="PF03668"/>
    </source>
</evidence>
<dbReference type="GO" id="GO:0005525">
    <property type="term" value="F:GTP binding"/>
    <property type="evidence" value="ECO:0007669"/>
    <property type="project" value="UniProtKB-UniRule"/>
</dbReference>
<evidence type="ECO:0000256" key="2">
    <source>
        <dbReference type="ARBA" id="ARBA00022840"/>
    </source>
</evidence>
<sequence>MRPNGQARSQKSQQVILITGPSGAGRSTAENVLEDLGCETIDNLPLSLLPRLIDGVPMGRPLALGIDVRNREFSTQAVLDMIAQLSSDPRIDLEVLYLDCRADVLSRRYSETRRRHPLAPAEAPELGIKREFDLLERIRLRSDILLDTSDLTPHDLRAELKRWFDAEDARRLAVSVHSFSYKRGVPNGIDLLFDCRFLANPYWEKPLRRLDGRDQRVADYVAADPRSATFFDKTRDLVRFLLPAYVDEGKAHLSIGFGCTGGQHRSVVLAERMARALAEDEWQVSIRHHELERRGHVSASTGSGDKG</sequence>
<evidence type="ECO:0000256" key="4">
    <source>
        <dbReference type="HAMAP-Rule" id="MF_00636"/>
    </source>
</evidence>
<dbReference type="KEGG" id="lit:FPZ52_00645"/>
<evidence type="ECO:0000313" key="7">
    <source>
        <dbReference type="EMBL" id="QDY68271.1"/>
    </source>
</evidence>